<name>A0ABN2M138_9MICO</name>
<accession>A0ABN2M138</accession>
<feature type="domain" description="Bacterial bifunctional deaminase-reductase C-terminal" evidence="1">
    <location>
        <begin position="51"/>
        <end position="218"/>
    </location>
</feature>
<dbReference type="EMBL" id="BAAANJ010000004">
    <property type="protein sequence ID" value="GAA1805883.1"/>
    <property type="molecule type" value="Genomic_DNA"/>
</dbReference>
<evidence type="ECO:0000313" key="3">
    <source>
        <dbReference type="Proteomes" id="UP001500002"/>
    </source>
</evidence>
<dbReference type="Gene3D" id="3.40.430.10">
    <property type="entry name" value="Dihydrofolate Reductase, subunit A"/>
    <property type="match status" value="1"/>
</dbReference>
<dbReference type="InterPro" id="IPR024072">
    <property type="entry name" value="DHFR-like_dom_sf"/>
</dbReference>
<dbReference type="Pfam" id="PF01872">
    <property type="entry name" value="RibD_C"/>
    <property type="match status" value="1"/>
</dbReference>
<reference evidence="2 3" key="1">
    <citation type="journal article" date="2019" name="Int. J. Syst. Evol. Microbiol.">
        <title>The Global Catalogue of Microorganisms (GCM) 10K type strain sequencing project: providing services to taxonomists for standard genome sequencing and annotation.</title>
        <authorList>
            <consortium name="The Broad Institute Genomics Platform"/>
            <consortium name="The Broad Institute Genome Sequencing Center for Infectious Disease"/>
            <person name="Wu L."/>
            <person name="Ma J."/>
        </authorList>
    </citation>
    <scope>NUCLEOTIDE SEQUENCE [LARGE SCALE GENOMIC DNA]</scope>
    <source>
        <strain evidence="2 3">JCM 14322</strain>
    </source>
</reference>
<comment type="caution">
    <text evidence="2">The sequence shown here is derived from an EMBL/GenBank/DDBJ whole genome shotgun (WGS) entry which is preliminary data.</text>
</comment>
<dbReference type="Proteomes" id="UP001500002">
    <property type="component" value="Unassembled WGS sequence"/>
</dbReference>
<dbReference type="SUPFAM" id="SSF53597">
    <property type="entry name" value="Dihydrofolate reductase-like"/>
    <property type="match status" value="1"/>
</dbReference>
<proteinExistence type="predicted"/>
<keyword evidence="3" id="KW-1185">Reference proteome</keyword>
<gene>
    <name evidence="2" type="ORF">GCM10009749_12590</name>
</gene>
<evidence type="ECO:0000259" key="1">
    <source>
        <dbReference type="Pfam" id="PF01872"/>
    </source>
</evidence>
<protein>
    <recommendedName>
        <fullName evidence="1">Bacterial bifunctional deaminase-reductase C-terminal domain-containing protein</fullName>
    </recommendedName>
</protein>
<sequence length="225" mass="24440">MFVAPAASVVDSPAVMALRLARVAAVHYRGSSELCAVTSGGEPTMLGRMGTVTISFEMTLDGVFDQMERWFNVEDPELVRHSDELVFGADAVLVGRKAYEFFREYWPAQTDERGFAAHYNALPKYVASTTLTGPLDWNATLIEGDVAEAVRGLRDRYDSIISHGYGQLAATLVDAGLVDEIHAGIHPFLVGNAEERLRTPHPVGLRLLGVQAYDSGIIAAKYAPA</sequence>
<organism evidence="2 3">
    <name type="scientific">Agromyces neolithicus</name>
    <dbReference type="NCBI Taxonomy" id="269420"/>
    <lineage>
        <taxon>Bacteria</taxon>
        <taxon>Bacillati</taxon>
        <taxon>Actinomycetota</taxon>
        <taxon>Actinomycetes</taxon>
        <taxon>Micrococcales</taxon>
        <taxon>Microbacteriaceae</taxon>
        <taxon>Agromyces</taxon>
    </lineage>
</organism>
<dbReference type="InterPro" id="IPR002734">
    <property type="entry name" value="RibDG_C"/>
</dbReference>
<evidence type="ECO:0000313" key="2">
    <source>
        <dbReference type="EMBL" id="GAA1805883.1"/>
    </source>
</evidence>